<keyword evidence="3" id="KW-0645">Protease</keyword>
<dbReference type="SUPFAM" id="SSF53187">
    <property type="entry name" value="Zn-dependent exopeptidases"/>
    <property type="match status" value="1"/>
</dbReference>
<organism evidence="9 10">
    <name type="scientific">Bulleidia extructa W1219</name>
    <dbReference type="NCBI Taxonomy" id="679192"/>
    <lineage>
        <taxon>Bacteria</taxon>
        <taxon>Bacillati</taxon>
        <taxon>Bacillota</taxon>
        <taxon>Erysipelotrichia</taxon>
        <taxon>Erysipelotrichales</taxon>
        <taxon>Erysipelotrichaceae</taxon>
        <taxon>Bulleidia</taxon>
    </lineage>
</organism>
<evidence type="ECO:0000256" key="6">
    <source>
        <dbReference type="ARBA" id="ARBA00022833"/>
    </source>
</evidence>
<dbReference type="PROSITE" id="PS00758">
    <property type="entry name" value="ARGE_DAPE_CPG2_1"/>
    <property type="match status" value="1"/>
</dbReference>
<dbReference type="OrthoDB" id="9761532at2"/>
<gene>
    <name evidence="9" type="ORF">HMPREF9013_1378</name>
</gene>
<dbReference type="GO" id="GO:0006508">
    <property type="term" value="P:proteolysis"/>
    <property type="evidence" value="ECO:0007669"/>
    <property type="project" value="UniProtKB-KW"/>
</dbReference>
<dbReference type="Gene3D" id="3.30.70.360">
    <property type="match status" value="2"/>
</dbReference>
<evidence type="ECO:0000256" key="8">
    <source>
        <dbReference type="ARBA" id="ARBA00023049"/>
    </source>
</evidence>
<dbReference type="EC" id="3.4.13.-" evidence="9"/>
<evidence type="ECO:0000256" key="5">
    <source>
        <dbReference type="ARBA" id="ARBA00022801"/>
    </source>
</evidence>
<evidence type="ECO:0000256" key="2">
    <source>
        <dbReference type="ARBA" id="ARBA00006247"/>
    </source>
</evidence>
<dbReference type="PANTHER" id="PTHR43808:SF31">
    <property type="entry name" value="N-ACETYL-L-CITRULLINE DEACETYLASE"/>
    <property type="match status" value="1"/>
</dbReference>
<dbReference type="EMBL" id="ADFR01000015">
    <property type="protein sequence ID" value="EFC05353.1"/>
    <property type="molecule type" value="Genomic_DNA"/>
</dbReference>
<dbReference type="GO" id="GO:0008237">
    <property type="term" value="F:metallopeptidase activity"/>
    <property type="evidence" value="ECO:0007669"/>
    <property type="project" value="UniProtKB-KW"/>
</dbReference>
<dbReference type="Pfam" id="PF01546">
    <property type="entry name" value="Peptidase_M20"/>
    <property type="match status" value="1"/>
</dbReference>
<dbReference type="GO" id="GO:0016805">
    <property type="term" value="F:dipeptidase activity"/>
    <property type="evidence" value="ECO:0007669"/>
    <property type="project" value="UniProtKB-KW"/>
</dbReference>
<dbReference type="eggNOG" id="COG0624">
    <property type="taxonomic scope" value="Bacteria"/>
</dbReference>
<dbReference type="GO" id="GO:0008777">
    <property type="term" value="F:acetylornithine deacetylase activity"/>
    <property type="evidence" value="ECO:0007669"/>
    <property type="project" value="TreeGrafter"/>
</dbReference>
<dbReference type="InterPro" id="IPR001261">
    <property type="entry name" value="ArgE/DapE_CS"/>
</dbReference>
<dbReference type="GO" id="GO:0008270">
    <property type="term" value="F:zinc ion binding"/>
    <property type="evidence" value="ECO:0007669"/>
    <property type="project" value="InterPro"/>
</dbReference>
<evidence type="ECO:0000313" key="9">
    <source>
        <dbReference type="EMBL" id="EFC05353.1"/>
    </source>
</evidence>
<dbReference type="InterPro" id="IPR010964">
    <property type="entry name" value="M20A_pepV-rel"/>
</dbReference>
<keyword evidence="6" id="KW-0862">Zinc</keyword>
<protein>
    <submittedName>
        <fullName evidence="9">Putative dipeptidase</fullName>
        <ecNumber evidence="9">3.4.13.-</ecNumber>
    </submittedName>
</protein>
<dbReference type="PANTHER" id="PTHR43808">
    <property type="entry name" value="ACETYLORNITHINE DEACETYLASE"/>
    <property type="match status" value="1"/>
</dbReference>
<dbReference type="STRING" id="679192.HMPREF9013_1378"/>
<keyword evidence="7 9" id="KW-0224">Dipeptidase</keyword>
<accession>D2MQ30</accession>
<evidence type="ECO:0000256" key="7">
    <source>
        <dbReference type="ARBA" id="ARBA00022997"/>
    </source>
</evidence>
<evidence type="ECO:0000256" key="3">
    <source>
        <dbReference type="ARBA" id="ARBA00022670"/>
    </source>
</evidence>
<keyword evidence="8" id="KW-0482">Metalloprotease</keyword>
<dbReference type="InterPro" id="IPR036264">
    <property type="entry name" value="Bact_exopeptidase_dim_dom"/>
</dbReference>
<dbReference type="InterPro" id="IPR002933">
    <property type="entry name" value="Peptidase_M20"/>
</dbReference>
<dbReference type="GO" id="GO:0006526">
    <property type="term" value="P:L-arginine biosynthetic process"/>
    <property type="evidence" value="ECO:0007669"/>
    <property type="project" value="TreeGrafter"/>
</dbReference>
<dbReference type="AlphaFoldDB" id="D2MQ30"/>
<comment type="caution">
    <text evidence="9">The sequence shown here is derived from an EMBL/GenBank/DDBJ whole genome shotgun (WGS) entry which is preliminary data.</text>
</comment>
<evidence type="ECO:0000256" key="1">
    <source>
        <dbReference type="ARBA" id="ARBA00001947"/>
    </source>
</evidence>
<dbReference type="SUPFAM" id="SSF55031">
    <property type="entry name" value="Bacterial exopeptidase dimerisation domain"/>
    <property type="match status" value="1"/>
</dbReference>
<sequence>MSVKEKVQACRQELLKRLGTLVSINSEMGEASAEAPFGTGPKKALESALKMMEDDGFKTVNVDNYIGYGEIGQGDEVIGIIAHLDVVPAHKEDGWNSDPFEMVEKDGIVYGRGVSDDKGAAVASMMAMKLIQESGIPLNKRIRLILGTNEENGSKCLEHYVQKLGSVDYGFTPDGDFPAIHGEKGLMRGYYFSKNSHILDIVGGSAENVVARQCMVKVEKNSFSKKVLEDFLNDHNINFSLECGEKVCTLVVEGVAAHASLPHLGVNAISYALVGLKEAGYQDPFVEFYDSHFGLSTDGSGMNAKCEDEFGSLTMNTGVIMMKDGVIRGSIDSRFPVTKTVKEMMKMVENRLEDEGGQVVFDELVEPLYFPPDAPLIKSLVSAYQEVTGDLEAVPLVIGGGTYAKAIKNTIAFGCAFPGTDYHIHDANEFCPVEELLLQTEIYVRGIEKLLEL</sequence>
<comment type="similarity">
    <text evidence="2">Belongs to the peptidase M20A family.</text>
</comment>
<keyword evidence="4" id="KW-0479">Metal-binding</keyword>
<reference evidence="10" key="1">
    <citation type="submission" date="2009-12" db="EMBL/GenBank/DDBJ databases">
        <title>Sequence of Clostridiales genomosp. BVAB3 str. UPII9-5.</title>
        <authorList>
            <person name="Madupu R."/>
            <person name="Durkin A.S."/>
            <person name="Torralba M."/>
            <person name="Methe B."/>
            <person name="Sutton G.G."/>
            <person name="Strausberg R.L."/>
            <person name="Nelson K.E."/>
        </authorList>
    </citation>
    <scope>NUCLEOTIDE SEQUENCE [LARGE SCALE GENOMIC DNA]</scope>
    <source>
        <strain evidence="10">W1219</strain>
    </source>
</reference>
<dbReference type="NCBIfam" id="TIGR01887">
    <property type="entry name" value="dipeptidaselike"/>
    <property type="match status" value="1"/>
</dbReference>
<comment type="cofactor">
    <cofactor evidence="1">
        <name>Zn(2+)</name>
        <dbReference type="ChEBI" id="CHEBI:29105"/>
    </cofactor>
</comment>
<dbReference type="RefSeq" id="WP_006627493.1">
    <property type="nucleotide sequence ID" value="NZ_ADFR01000015.1"/>
</dbReference>
<dbReference type="InterPro" id="IPR050072">
    <property type="entry name" value="Peptidase_M20A"/>
</dbReference>
<evidence type="ECO:0000313" key="10">
    <source>
        <dbReference type="Proteomes" id="UP000005017"/>
    </source>
</evidence>
<keyword evidence="5 9" id="KW-0378">Hydrolase</keyword>
<evidence type="ECO:0000256" key="4">
    <source>
        <dbReference type="ARBA" id="ARBA00022723"/>
    </source>
</evidence>
<name>D2MQ30_9FIRM</name>
<keyword evidence="10" id="KW-1185">Reference proteome</keyword>
<proteinExistence type="inferred from homology"/>
<dbReference type="Proteomes" id="UP000005017">
    <property type="component" value="Unassembled WGS sequence"/>
</dbReference>
<dbReference type="Gene3D" id="3.40.630.10">
    <property type="entry name" value="Zn peptidases"/>
    <property type="match status" value="1"/>
</dbReference>